<feature type="non-terminal residue" evidence="2">
    <location>
        <position position="117"/>
    </location>
</feature>
<accession>A0A060CDM9</accession>
<sequence length="117" mass="12784">MFSFVVAAYNVASYIDQCVASLLGQTFDDFEVIIIDDASTDDTLVKAQSLARTDSRITVVSQPYNMGAHLVRKTWSGDGVRRVDRFCDADDELVPDSLSALSRAISDSRGDAVDMVL</sequence>
<dbReference type="InterPro" id="IPR029044">
    <property type="entry name" value="Nucleotide-diphossugar_trans"/>
</dbReference>
<feature type="domain" description="Glycosyltransferase 2-like" evidence="1">
    <location>
        <begin position="3"/>
        <end position="114"/>
    </location>
</feature>
<dbReference type="Pfam" id="PF00535">
    <property type="entry name" value="Glycos_transf_2"/>
    <property type="match status" value="1"/>
</dbReference>
<dbReference type="SUPFAM" id="SSF53448">
    <property type="entry name" value="Nucleotide-diphospho-sugar transferases"/>
    <property type="match status" value="1"/>
</dbReference>
<evidence type="ECO:0000259" key="1">
    <source>
        <dbReference type="Pfam" id="PF00535"/>
    </source>
</evidence>
<dbReference type="InterPro" id="IPR050834">
    <property type="entry name" value="Glycosyltransf_2"/>
</dbReference>
<reference evidence="2" key="1">
    <citation type="journal article" date="2013" name="Environ. Microbiol.">
        <title>Seasonally variable intestinal metagenomes of the red palm weevil (Rhynchophorus ferrugineus).</title>
        <authorList>
            <person name="Jia S."/>
            <person name="Zhang X."/>
            <person name="Zhang G."/>
            <person name="Yin A."/>
            <person name="Zhang S."/>
            <person name="Li F."/>
            <person name="Wang L."/>
            <person name="Zhao D."/>
            <person name="Yun Q."/>
            <person name="Tala"/>
            <person name="Wang J."/>
            <person name="Sun G."/>
            <person name="Baabdullah M."/>
            <person name="Yu X."/>
            <person name="Hu S."/>
            <person name="Al-Mssallem I.S."/>
            <person name="Yu J."/>
        </authorList>
    </citation>
    <scope>NUCLEOTIDE SEQUENCE</scope>
</reference>
<dbReference type="PANTHER" id="PTHR43685">
    <property type="entry name" value="GLYCOSYLTRANSFERASE"/>
    <property type="match status" value="1"/>
</dbReference>
<dbReference type="Gene3D" id="3.90.550.10">
    <property type="entry name" value="Spore Coat Polysaccharide Biosynthesis Protein SpsA, Chain A"/>
    <property type="match status" value="1"/>
</dbReference>
<name>A0A060CDM9_9ACTN</name>
<dbReference type="EMBL" id="KF125716">
    <property type="protein sequence ID" value="AIA93047.1"/>
    <property type="molecule type" value="Genomic_DNA"/>
</dbReference>
<dbReference type="CDD" id="cd00761">
    <property type="entry name" value="Glyco_tranf_GTA_type"/>
    <property type="match status" value="1"/>
</dbReference>
<dbReference type="AlphaFoldDB" id="A0A060CDM9"/>
<dbReference type="PANTHER" id="PTHR43685:SF2">
    <property type="entry name" value="GLYCOSYLTRANSFERASE 2-LIKE DOMAIN-CONTAINING PROTEIN"/>
    <property type="match status" value="1"/>
</dbReference>
<dbReference type="InterPro" id="IPR001173">
    <property type="entry name" value="Glyco_trans_2-like"/>
</dbReference>
<proteinExistence type="predicted"/>
<protein>
    <submittedName>
        <fullName evidence="2">Glycos_transf_2</fullName>
    </submittedName>
</protein>
<organism evidence="2">
    <name type="scientific">uncultured Atopobium sp</name>
    <dbReference type="NCBI Taxonomy" id="274587"/>
    <lineage>
        <taxon>Bacteria</taxon>
        <taxon>Bacillati</taxon>
        <taxon>Actinomycetota</taxon>
        <taxon>Coriobacteriia</taxon>
        <taxon>Coriobacteriales</taxon>
        <taxon>Atopobiaceae</taxon>
        <taxon>Atopobium</taxon>
        <taxon>environmental samples</taxon>
    </lineage>
</organism>
<evidence type="ECO:0000313" key="2">
    <source>
        <dbReference type="EMBL" id="AIA93047.1"/>
    </source>
</evidence>